<sequence>MLHAISGKTAISKKQSKYAANFFILFLNCKFSQPVPYLFITSYLHDNQRFSSNQKSLIFIAQN</sequence>
<dbReference type="EMBL" id="ABIY02000022">
    <property type="protein sequence ID" value="EDV02670.1"/>
    <property type="molecule type" value="Genomic_DNA"/>
</dbReference>
<gene>
    <name evidence="1" type="ORF">BACCOP_00229</name>
</gene>
<evidence type="ECO:0000313" key="2">
    <source>
        <dbReference type="Proteomes" id="UP000003146"/>
    </source>
</evidence>
<reference evidence="1 2" key="2">
    <citation type="submission" date="2008-04" db="EMBL/GenBank/DDBJ databases">
        <authorList>
            <person name="Fulton L."/>
            <person name="Clifton S."/>
            <person name="Fulton B."/>
            <person name="Xu J."/>
            <person name="Minx P."/>
            <person name="Pepin K.H."/>
            <person name="Johnson M."/>
            <person name="Thiruvilangam P."/>
            <person name="Bhonagiri V."/>
            <person name="Nash W.E."/>
            <person name="Mardis E.R."/>
            <person name="Wilson R.K."/>
        </authorList>
    </citation>
    <scope>NUCLEOTIDE SEQUENCE [LARGE SCALE GENOMIC DNA]</scope>
    <source>
        <strain evidence="1 2">DSM 17136</strain>
    </source>
</reference>
<dbReference type="AlphaFoldDB" id="B3JED8"/>
<organism evidence="1 2">
    <name type="scientific">Phocaeicola coprocola DSM 17136</name>
    <dbReference type="NCBI Taxonomy" id="470145"/>
    <lineage>
        <taxon>Bacteria</taxon>
        <taxon>Pseudomonadati</taxon>
        <taxon>Bacteroidota</taxon>
        <taxon>Bacteroidia</taxon>
        <taxon>Bacteroidales</taxon>
        <taxon>Bacteroidaceae</taxon>
        <taxon>Phocaeicola</taxon>
    </lineage>
</organism>
<evidence type="ECO:0000313" key="1">
    <source>
        <dbReference type="EMBL" id="EDV02670.1"/>
    </source>
</evidence>
<proteinExistence type="predicted"/>
<name>B3JED8_9BACT</name>
<reference evidence="1 2" key="1">
    <citation type="submission" date="2008-04" db="EMBL/GenBank/DDBJ databases">
        <title>Draft genome sequence of Bacteroides coprocola (DSM 17136).</title>
        <authorList>
            <person name="Sudarsanam P."/>
            <person name="Ley R."/>
            <person name="Guruge J."/>
            <person name="Turnbaugh P.J."/>
            <person name="Mahowald M."/>
            <person name="Liep D."/>
            <person name="Gordon J."/>
        </authorList>
    </citation>
    <scope>NUCLEOTIDE SEQUENCE [LARGE SCALE GENOMIC DNA]</scope>
    <source>
        <strain evidence="1 2">DSM 17136</strain>
    </source>
</reference>
<dbReference type="Proteomes" id="UP000003146">
    <property type="component" value="Unassembled WGS sequence"/>
</dbReference>
<protein>
    <submittedName>
        <fullName evidence="1">Uncharacterized protein</fullName>
    </submittedName>
</protein>
<comment type="caution">
    <text evidence="1">The sequence shown here is derived from an EMBL/GenBank/DDBJ whole genome shotgun (WGS) entry which is preliminary data.</text>
</comment>
<dbReference type="HOGENOM" id="CLU_2876308_0_0_10"/>
<accession>B3JED8</accession>